<feature type="region of interest" description="Disordered" evidence="1">
    <location>
        <begin position="337"/>
        <end position="381"/>
    </location>
</feature>
<accession>A0A183P429</accession>
<organism evidence="2 3">
    <name type="scientific">Schistosoma mattheei</name>
    <dbReference type="NCBI Taxonomy" id="31246"/>
    <lineage>
        <taxon>Eukaryota</taxon>
        <taxon>Metazoa</taxon>
        <taxon>Spiralia</taxon>
        <taxon>Lophotrochozoa</taxon>
        <taxon>Platyhelminthes</taxon>
        <taxon>Trematoda</taxon>
        <taxon>Digenea</taxon>
        <taxon>Strigeidida</taxon>
        <taxon>Schistosomatoidea</taxon>
        <taxon>Schistosomatidae</taxon>
        <taxon>Schistosoma</taxon>
    </lineage>
</organism>
<gene>
    <name evidence="2" type="ORF">SMTD_LOCUS9115</name>
</gene>
<keyword evidence="3" id="KW-1185">Reference proteome</keyword>
<feature type="region of interest" description="Disordered" evidence="1">
    <location>
        <begin position="1"/>
        <end position="21"/>
    </location>
</feature>
<dbReference type="AlphaFoldDB" id="A0A183P429"/>
<feature type="region of interest" description="Disordered" evidence="1">
    <location>
        <begin position="611"/>
        <end position="635"/>
    </location>
</feature>
<proteinExistence type="predicted"/>
<protein>
    <submittedName>
        <fullName evidence="2">Uncharacterized protein</fullName>
    </submittedName>
</protein>
<evidence type="ECO:0000256" key="1">
    <source>
        <dbReference type="SAM" id="MobiDB-lite"/>
    </source>
</evidence>
<evidence type="ECO:0000313" key="2">
    <source>
        <dbReference type="EMBL" id="VDP48200.1"/>
    </source>
</evidence>
<dbReference type="EMBL" id="UZAL01029436">
    <property type="protein sequence ID" value="VDP48200.1"/>
    <property type="molecule type" value="Genomic_DNA"/>
</dbReference>
<feature type="compositionally biased region" description="Low complexity" evidence="1">
    <location>
        <begin position="612"/>
        <end position="621"/>
    </location>
</feature>
<sequence length="708" mass="81029">MAASSLAKNDPILLNTSPKVQQNNTEEKAIYRRKVSYPGNPLEQNISTFDQLTDNQQALTYSMTPNVLRNSKMIGGTVNSTIHSEYSTDSIFQSQLPNSSVDDILTHGHSPKPKFTEFTKFASENGYIELANASSSPTNDEDYTNRLLYGISKTQLPSRRYFNTNSSNNSMTGFLTPINCSFLSTTTQQSSPTTITTQPLLYNDKHLTEKSLLHHRPAPPTQQNQLKPVPPLPPKPNQINMQTSIEATQENLSAEDEEVYKFMSRSLDANEEMNLDFQPLNRNLTDSKQRPLPPPYYVNINDTNNEKLLNQRKLFPHKISRTMNNKTSQLLKQTTTLNHESHILTGSLTSLNDTTKEGEEEREEESNNRLLNPSTKSRKSLNSIEKMKNQLEVNQAHKIKRYIKQKSDYSFNLREYLQNRHHPINELAIETSDATVLPEQHGGICLTSLLGNWLTSRTTRAQKTPTVDESLDYFQCKIILTSRICGGYLWIMKKPNRQRNNNNNNIWDSIMRRVHDTSSNQLTNTDNEKHNKRIIIRSSNNARWCRKWLSCDMLEQKIFICERKGCGRIECTINFTTIKDIHQSSTDQLLDCQKSCSLSPRISQKTSSTLVNTNTTTNNNNRQVKSSTQQDKHTTILDTDEEQKQNSLIITKSTINNTMTKKTNCTEKTETLFCLETTLHTYFLMAPSSELTRLWIDVLKQGKFMCQL</sequence>
<feature type="compositionally biased region" description="Polar residues" evidence="1">
    <location>
        <begin position="368"/>
        <end position="381"/>
    </location>
</feature>
<name>A0A183P429_9TREM</name>
<dbReference type="Proteomes" id="UP000269396">
    <property type="component" value="Unassembled WGS sequence"/>
</dbReference>
<feature type="compositionally biased region" description="Polar residues" evidence="1">
    <location>
        <begin position="344"/>
        <end position="353"/>
    </location>
</feature>
<evidence type="ECO:0000313" key="3">
    <source>
        <dbReference type="Proteomes" id="UP000269396"/>
    </source>
</evidence>
<reference evidence="2 3" key="1">
    <citation type="submission" date="2018-11" db="EMBL/GenBank/DDBJ databases">
        <authorList>
            <consortium name="Pathogen Informatics"/>
        </authorList>
    </citation>
    <scope>NUCLEOTIDE SEQUENCE [LARGE SCALE GENOMIC DNA]</scope>
    <source>
        <strain>Denwood</strain>
        <strain evidence="3">Zambia</strain>
    </source>
</reference>